<evidence type="ECO:0000313" key="5">
    <source>
        <dbReference type="Proteomes" id="UP000094065"/>
    </source>
</evidence>
<accession>A0A1E3HND2</accession>
<sequence length="408" mass="45511">MNLQARPTMPHFLLSSSTEYTPVPDGTAQTMFDIFRPAGEIKTELARYRLLSPSAAIRVSPLCLGAMSLGDQWTGFMGARTDFDQATKLLDTFYEAGGNFIDTANNYQNEQSEMIIGEWMEKRGIRDEIVLATKYSTLGLDRNEGKFEGIAANYCGNHKKNLRLTVESSLKKLRTDYIDLLYVHWWDYSTSIPELMQSLNDVVKSGKVLYLGISDTPAWIVSQANEYARQHGFVQFVVYQGLWNVGTRDLERDIIPMCRANGMGLAPWGTLGQGKFKSPEELQKQSSWRGGAPPSDKDIKVSKALQEVADEVGGGIRPANVALAWARQSFADCFPVIGGTNPEHLKSNIEALKIHLTTEQIGKLAQASDFDPGFPYIYFGTDPHYLPEGKPNSFLLNHAAHLEFTRLP</sequence>
<keyword evidence="5" id="KW-1185">Reference proteome</keyword>
<dbReference type="InterPro" id="IPR036812">
    <property type="entry name" value="NAD(P)_OxRdtase_dom_sf"/>
</dbReference>
<dbReference type="EMBL" id="AWGJ01000007">
    <property type="protein sequence ID" value="ODN77834.1"/>
    <property type="molecule type" value="Genomic_DNA"/>
</dbReference>
<evidence type="ECO:0000259" key="3">
    <source>
        <dbReference type="Pfam" id="PF00248"/>
    </source>
</evidence>
<comment type="caution">
    <text evidence="4">The sequence shown here is derived from an EMBL/GenBank/DDBJ whole genome shotgun (WGS) entry which is preliminary data.</text>
</comment>
<dbReference type="InterPro" id="IPR050523">
    <property type="entry name" value="AKR_Detox_Biosynth"/>
</dbReference>
<gene>
    <name evidence="4" type="ORF">L202_04952</name>
</gene>
<dbReference type="AlphaFoldDB" id="A0A1E3HND2"/>
<dbReference type="PANTHER" id="PTHR43364:SF7">
    <property type="entry name" value="NADP-DEPENDENT OXIDOREDUCTASE DOMAIN-CONTAINING PROTEIN-RELATED"/>
    <property type="match status" value="1"/>
</dbReference>
<evidence type="ECO:0000256" key="1">
    <source>
        <dbReference type="ARBA" id="ARBA00022857"/>
    </source>
</evidence>
<dbReference type="OrthoDB" id="48988at2759"/>
<comment type="similarity">
    <text evidence="2">Belongs to the aldo/keto reductase family. Aldo/keto reductase 2 subfamily.</text>
</comment>
<organism evidence="4 5">
    <name type="scientific">Cryptococcus amylolentus CBS 6039</name>
    <dbReference type="NCBI Taxonomy" id="1295533"/>
    <lineage>
        <taxon>Eukaryota</taxon>
        <taxon>Fungi</taxon>
        <taxon>Dikarya</taxon>
        <taxon>Basidiomycota</taxon>
        <taxon>Agaricomycotina</taxon>
        <taxon>Tremellomycetes</taxon>
        <taxon>Tremellales</taxon>
        <taxon>Cryptococcaceae</taxon>
        <taxon>Cryptococcus</taxon>
    </lineage>
</organism>
<dbReference type="Pfam" id="PF00248">
    <property type="entry name" value="Aldo_ket_red"/>
    <property type="match status" value="1"/>
</dbReference>
<dbReference type="GeneID" id="30156261"/>
<feature type="domain" description="NADP-dependent oxidoreductase" evidence="3">
    <location>
        <begin position="61"/>
        <end position="367"/>
    </location>
</feature>
<name>A0A1E3HND2_9TREE</name>
<proteinExistence type="inferred from homology"/>
<reference evidence="4 5" key="1">
    <citation type="submission" date="2016-06" db="EMBL/GenBank/DDBJ databases">
        <title>Evolution of pathogenesis and genome organization in the Tremellales.</title>
        <authorList>
            <person name="Cuomo C."/>
            <person name="Litvintseva A."/>
            <person name="Heitman J."/>
            <person name="Chen Y."/>
            <person name="Sun S."/>
            <person name="Springer D."/>
            <person name="Dromer F."/>
            <person name="Young S."/>
            <person name="Zeng Q."/>
            <person name="Chapman S."/>
            <person name="Gujja S."/>
            <person name="Saif S."/>
            <person name="Birren B."/>
        </authorList>
    </citation>
    <scope>NUCLEOTIDE SEQUENCE [LARGE SCALE GENOMIC DNA]</scope>
    <source>
        <strain evidence="4 5">CBS 6039</strain>
    </source>
</reference>
<protein>
    <recommendedName>
        <fullName evidence="3">NADP-dependent oxidoreductase domain-containing protein</fullName>
    </recommendedName>
</protein>
<dbReference type="STRING" id="1295533.A0A1E3HND2"/>
<evidence type="ECO:0000256" key="2">
    <source>
        <dbReference type="ARBA" id="ARBA00038157"/>
    </source>
</evidence>
<dbReference type="InterPro" id="IPR023210">
    <property type="entry name" value="NADP_OxRdtase_dom"/>
</dbReference>
<dbReference type="Proteomes" id="UP000094065">
    <property type="component" value="Unassembled WGS sequence"/>
</dbReference>
<dbReference type="SUPFAM" id="SSF51430">
    <property type="entry name" value="NAD(P)-linked oxidoreductase"/>
    <property type="match status" value="1"/>
</dbReference>
<keyword evidence="1" id="KW-0521">NADP</keyword>
<dbReference type="PANTHER" id="PTHR43364">
    <property type="entry name" value="NADH-SPECIFIC METHYLGLYOXAL REDUCTASE-RELATED"/>
    <property type="match status" value="1"/>
</dbReference>
<evidence type="ECO:0000313" key="4">
    <source>
        <dbReference type="EMBL" id="ODN77834.1"/>
    </source>
</evidence>
<dbReference type="RefSeq" id="XP_018993070.1">
    <property type="nucleotide sequence ID" value="XM_019139127.1"/>
</dbReference>
<dbReference type="Gene3D" id="3.20.20.100">
    <property type="entry name" value="NADP-dependent oxidoreductase domain"/>
    <property type="match status" value="1"/>
</dbReference>